<reference evidence="1 2" key="1">
    <citation type="submission" date="2015-12" db="EMBL/GenBank/DDBJ databases">
        <title>Draft genome sequence of Moniliophthora roreri, the causal agent of frosty pod rot of cacao.</title>
        <authorList>
            <person name="Aime M.C."/>
            <person name="Diaz-Valderrama J.R."/>
            <person name="Kijpornyongpan T."/>
            <person name="Phillips-Mora W."/>
        </authorList>
    </citation>
    <scope>NUCLEOTIDE SEQUENCE [LARGE SCALE GENOMIC DNA]</scope>
    <source>
        <strain evidence="1 2">MCA 2952</strain>
    </source>
</reference>
<dbReference type="EMBL" id="LATX01001552">
    <property type="protein sequence ID" value="KTB40732.1"/>
    <property type="molecule type" value="Genomic_DNA"/>
</dbReference>
<evidence type="ECO:0000313" key="1">
    <source>
        <dbReference type="EMBL" id="KTB40732.1"/>
    </source>
</evidence>
<dbReference type="eggNOG" id="ENOG502T028">
    <property type="taxonomic scope" value="Eukaryota"/>
</dbReference>
<comment type="caution">
    <text evidence="1">The sequence shown here is derived from an EMBL/GenBank/DDBJ whole genome shotgun (WGS) entry which is preliminary data.</text>
</comment>
<dbReference type="Proteomes" id="UP000054988">
    <property type="component" value="Unassembled WGS sequence"/>
</dbReference>
<organism evidence="1 2">
    <name type="scientific">Moniliophthora roreri</name>
    <name type="common">Frosty pod rot fungus</name>
    <name type="synonym">Monilia roreri</name>
    <dbReference type="NCBI Taxonomy" id="221103"/>
    <lineage>
        <taxon>Eukaryota</taxon>
        <taxon>Fungi</taxon>
        <taxon>Dikarya</taxon>
        <taxon>Basidiomycota</taxon>
        <taxon>Agaricomycotina</taxon>
        <taxon>Agaricomycetes</taxon>
        <taxon>Agaricomycetidae</taxon>
        <taxon>Agaricales</taxon>
        <taxon>Marasmiineae</taxon>
        <taxon>Marasmiaceae</taxon>
        <taxon>Moniliophthora</taxon>
    </lineage>
</organism>
<proteinExistence type="predicted"/>
<accession>A0A0W0FWL9</accession>
<protein>
    <recommendedName>
        <fullName evidence="3">Reverse transcriptase-rnase h-integrase</fullName>
    </recommendedName>
</protein>
<evidence type="ECO:0008006" key="3">
    <source>
        <dbReference type="Google" id="ProtNLM"/>
    </source>
</evidence>
<sequence length="189" mass="21487">MNTVNSSTGFTGFQLHLGRSSRVVPLLVHIDDSASAEEIDAAEVIEHLHLDTMDAQDAFLHVKVNQAHQTNNHHSSDPAFAVGDKVWLAMKNRCHNYLQKNKNHVAKFVPRFNGPYIVESAYPELSTYTLHIPGAHKNTWLTFHSSHLKPWTPNDNELFPQHQHQHPGPIVTKDGIEEYFIEKIINECK</sequence>
<evidence type="ECO:0000313" key="2">
    <source>
        <dbReference type="Proteomes" id="UP000054988"/>
    </source>
</evidence>
<name>A0A0W0FWL9_MONRR</name>
<gene>
    <name evidence="1" type="ORF">WG66_6692</name>
</gene>
<dbReference type="AlphaFoldDB" id="A0A0W0FWL9"/>